<reference evidence="5" key="1">
    <citation type="submission" date="2018-10" db="EMBL/GenBank/DDBJ databases">
        <title>Population genomic analysis revealed the cold adaptation of white poplar.</title>
        <authorList>
            <person name="Liu Y.-J."/>
        </authorList>
    </citation>
    <scope>NUCLEOTIDE SEQUENCE [LARGE SCALE GENOMIC DNA]</scope>
    <source>
        <strain evidence="5">PAL-ZL1</strain>
    </source>
</reference>
<feature type="compositionally biased region" description="Polar residues" evidence="3">
    <location>
        <begin position="118"/>
        <end position="168"/>
    </location>
</feature>
<name>A0A4V6A8W1_POPAL</name>
<dbReference type="EMBL" id="RCHU01000458">
    <property type="protein sequence ID" value="TKS04626.1"/>
    <property type="molecule type" value="Genomic_DNA"/>
</dbReference>
<sequence>MDANSWRPTAPGGEPVMDTGDWRTQLQPDSRQRIVNKIMETLKRHLPFFGQEGLQELKKIAVRFEEKIYTAATNHSDYLRKISLKMLTMETKSQNTILTGNGNKPLDPGASHSMPPQVHNQGQSLPISLPTNQSQARQQLSQNMQNSISSNGVQSSAGLQSAMPSVSEPSGEFNGTRDSLQYVVPPQQQQQSQNPQQYLYQQQIQQQLLKQKLQQGNHPHSLVQSHIHQQQQQQQNLLQPNQLQSSQQSGLQTSTVMQPSMMQTVSGLQQNQPSSVQQSTQPMHQQHPQAVLRQQQQQPQQSAGIHQQQTPMMQQPLLPPQQQLMSQNQLIGQQNIVGDLQQQQQQRLLGQQNNLQNLQQQQQLMAQQNNLSSMHQQQLGPQSNVTGLQQQPQPGNSSMQSNQHSLHMLQQPKVTLQQQAQQSGSALLPNQGQQSHSQLPQQQLMAQIQSQPGQQQQQSNPLQRDLQQRLQASGSLLQQLNVIDQQKQLYQPQRALPETSLTSLDSTAETGHSNGADWQEEIYQKIKVMKKTYLPEINEMYQRIATKLQQHDPLPQQPKSEQLEKLKVFKLMLERLIAFLQVSKNNITPTFKEKLGFYEKQIVGFLNPSRYRKPIPNLQQGHPPQPHIQPMQQPQSQVPQLQSLENQLNPQLQSMNMQGSVPKMQQNNMSSLLHNSLSTLSGDSTSQSNMMNPIQPGSNLDYGQANALSSLQLTPVGSVQQNLVSISQPTNVNTLSTQSGASMLQPNIPLQSNSNMIQHQHLKQQQQQQHEQQMLQTQQLKRLQQHQNLMQNRQMQQQQQLHQQAPSPMPGDSDKPVSGISSLLNTGNIIHQPSVAQALAPSLAIGTPGISASPLLAAFTSPDGAHGSALTTVSGKSNVTGQPLEYLIEAVKSLSPKALSASVGDIGSVVSMIDRIAGSAAGNGSRTAAGEDLMGTRGNKKCWEVIFVGISYVTSSFDDDLLDGCMKLVPL</sequence>
<feature type="compositionally biased region" description="Polar residues" evidence="3">
    <location>
        <begin position="682"/>
        <end position="698"/>
    </location>
</feature>
<dbReference type="GO" id="GO:0031490">
    <property type="term" value="F:chromatin DNA binding"/>
    <property type="evidence" value="ECO:0007669"/>
    <property type="project" value="InterPro"/>
</dbReference>
<comment type="caution">
    <text evidence="5">The sequence shown here is derived from an EMBL/GenBank/DDBJ whole genome shotgun (WGS) entry which is preliminary data.</text>
</comment>
<dbReference type="GO" id="GO:0005634">
    <property type="term" value="C:nucleus"/>
    <property type="evidence" value="ECO:0007669"/>
    <property type="project" value="UniProtKB-SubCell"/>
</dbReference>
<dbReference type="GO" id="GO:0003713">
    <property type="term" value="F:transcription coactivator activity"/>
    <property type="evidence" value="ECO:0007669"/>
    <property type="project" value="InterPro"/>
</dbReference>
<accession>A0A4V6A8W1</accession>
<feature type="compositionally biased region" description="Low complexity" evidence="3">
    <location>
        <begin position="628"/>
        <end position="640"/>
    </location>
</feature>
<dbReference type="InterPro" id="IPR044661">
    <property type="entry name" value="MED15a/b/c-like"/>
</dbReference>
<feature type="compositionally biased region" description="Low complexity" evidence="3">
    <location>
        <begin position="285"/>
        <end position="311"/>
    </location>
</feature>
<dbReference type="Pfam" id="PF16987">
    <property type="entry name" value="KIX_2"/>
    <property type="match status" value="1"/>
</dbReference>
<keyword evidence="2" id="KW-0539">Nucleus</keyword>
<feature type="region of interest" description="Disordered" evidence="3">
    <location>
        <begin position="757"/>
        <end position="815"/>
    </location>
</feature>
<feature type="region of interest" description="Disordered" evidence="3">
    <location>
        <begin position="210"/>
        <end position="311"/>
    </location>
</feature>
<dbReference type="PANTHER" id="PTHR33137:SF4">
    <property type="entry name" value="MEDIATOR OF RNA POLYMERASE II TRANSCRIPTION SUBUNIT 15A-RELATED"/>
    <property type="match status" value="1"/>
</dbReference>
<organism evidence="5">
    <name type="scientific">Populus alba</name>
    <name type="common">White poplar</name>
    <dbReference type="NCBI Taxonomy" id="43335"/>
    <lineage>
        <taxon>Eukaryota</taxon>
        <taxon>Viridiplantae</taxon>
        <taxon>Streptophyta</taxon>
        <taxon>Embryophyta</taxon>
        <taxon>Tracheophyta</taxon>
        <taxon>Spermatophyta</taxon>
        <taxon>Magnoliopsida</taxon>
        <taxon>eudicotyledons</taxon>
        <taxon>Gunneridae</taxon>
        <taxon>Pentapetalae</taxon>
        <taxon>rosids</taxon>
        <taxon>fabids</taxon>
        <taxon>Malpighiales</taxon>
        <taxon>Salicaceae</taxon>
        <taxon>Saliceae</taxon>
        <taxon>Populus</taxon>
    </lineage>
</organism>
<dbReference type="Gene3D" id="1.10.246.20">
    <property type="entry name" value="Coactivator CBP, KIX domain"/>
    <property type="match status" value="1"/>
</dbReference>
<evidence type="ECO:0000259" key="4">
    <source>
        <dbReference type="Pfam" id="PF16987"/>
    </source>
</evidence>
<feature type="region of interest" description="Disordered" evidence="3">
    <location>
        <begin position="96"/>
        <end position="178"/>
    </location>
</feature>
<dbReference type="SUPFAM" id="SSF47040">
    <property type="entry name" value="Kix domain of CBP (creb binding protein)"/>
    <property type="match status" value="1"/>
</dbReference>
<comment type="subcellular location">
    <subcellularLocation>
        <location evidence="1">Nucleus</location>
    </subcellularLocation>
</comment>
<feature type="compositionally biased region" description="Polar residues" evidence="3">
    <location>
        <begin position="253"/>
        <end position="284"/>
    </location>
</feature>
<dbReference type="AlphaFoldDB" id="A0A4V6A8W1"/>
<feature type="domain" description="Mediator complex subunit 15 KIX" evidence="4">
    <location>
        <begin position="19"/>
        <end position="96"/>
    </location>
</feature>
<feature type="region of interest" description="Disordered" evidence="3">
    <location>
        <begin position="675"/>
        <end position="698"/>
    </location>
</feature>
<dbReference type="InterPro" id="IPR036546">
    <property type="entry name" value="MED15_KIX"/>
</dbReference>
<dbReference type="PANTHER" id="PTHR33137">
    <property type="entry name" value="MEDIATOR OF RNA POLYMERASE II TRANSCRIPTION SUBUNIT 15A-RELATED"/>
    <property type="match status" value="1"/>
</dbReference>
<evidence type="ECO:0000256" key="2">
    <source>
        <dbReference type="ARBA" id="ARBA00023242"/>
    </source>
</evidence>
<feature type="compositionally biased region" description="Polar residues" evidence="3">
    <location>
        <begin position="372"/>
        <end position="405"/>
    </location>
</feature>
<dbReference type="FunFam" id="1.10.246.20:FF:000003">
    <property type="entry name" value="Mediator of RNA polymerase II transcription subunit 15a"/>
    <property type="match status" value="1"/>
</dbReference>
<dbReference type="STRING" id="43335.A0A4V6A8W1"/>
<feature type="region of interest" description="Disordered" evidence="3">
    <location>
        <begin position="366"/>
        <end position="465"/>
    </location>
</feature>
<evidence type="ECO:0000256" key="1">
    <source>
        <dbReference type="ARBA" id="ARBA00004123"/>
    </source>
</evidence>
<proteinExistence type="predicted"/>
<evidence type="ECO:0000313" key="5">
    <source>
        <dbReference type="EMBL" id="TKS04626.1"/>
    </source>
</evidence>
<feature type="compositionally biased region" description="Low complexity" evidence="3">
    <location>
        <begin position="416"/>
        <end position="465"/>
    </location>
</feature>
<protein>
    <recommendedName>
        <fullName evidence="4">Mediator complex subunit 15 KIX domain-containing protein</fullName>
    </recommendedName>
</protein>
<feature type="region of interest" description="Disordered" evidence="3">
    <location>
        <begin position="1"/>
        <end position="23"/>
    </location>
</feature>
<evidence type="ECO:0000256" key="3">
    <source>
        <dbReference type="SAM" id="MobiDB-lite"/>
    </source>
</evidence>
<feature type="compositionally biased region" description="Low complexity" evidence="3">
    <location>
        <begin position="210"/>
        <end position="252"/>
    </location>
</feature>
<feature type="compositionally biased region" description="Low complexity" evidence="3">
    <location>
        <begin position="763"/>
        <end position="804"/>
    </location>
</feature>
<gene>
    <name evidence="5" type="ORF">D5086_0000140950</name>
</gene>
<feature type="region of interest" description="Disordered" evidence="3">
    <location>
        <begin position="613"/>
        <end position="640"/>
    </location>
</feature>
<dbReference type="InterPro" id="IPR036529">
    <property type="entry name" value="KIX_dom_sf"/>
</dbReference>